<dbReference type="EC" id="3.1.1.-" evidence="8"/>
<evidence type="ECO:0000256" key="3">
    <source>
        <dbReference type="ARBA" id="ARBA00022723"/>
    </source>
</evidence>
<dbReference type="GO" id="GO:0046872">
    <property type="term" value="F:metal ion binding"/>
    <property type="evidence" value="ECO:0007669"/>
    <property type="project" value="UniProtKB-KW"/>
</dbReference>
<name>A0A2P5HGB7_DIAHE</name>
<dbReference type="GO" id="GO:0030600">
    <property type="term" value="F:feruloyl esterase activity"/>
    <property type="evidence" value="ECO:0007669"/>
    <property type="project" value="UniProtKB-ARBA"/>
</dbReference>
<dbReference type="InParanoid" id="A0A2P5HGB7"/>
<dbReference type="Proteomes" id="UP000094444">
    <property type="component" value="Unassembled WGS sequence"/>
</dbReference>
<feature type="region of interest" description="Disordered" evidence="9">
    <location>
        <begin position="1"/>
        <end position="20"/>
    </location>
</feature>
<evidence type="ECO:0000256" key="9">
    <source>
        <dbReference type="SAM" id="MobiDB-lite"/>
    </source>
</evidence>
<keyword evidence="11" id="KW-1185">Reference proteome</keyword>
<keyword evidence="5 8" id="KW-0378">Hydrolase</keyword>
<sequence>MASPLLSTVPSASSGVANAPGPDCTVSTFQALALANIEVLALDVVVKTSVTPETSSGDEFCQVTVQYTHPGQNDAVNTVIGLPLLATDWNERFQMMGGGGWATGSTDALVEAVAEGYSSVITDGGHDSNAPVADWGLVSEGNVNWQLLWNFAVDALDEGASLGKLATELYYGMPAKYSYWNGCSTGGRQGHIMAQQHPEQFDGILAAAPAINWQRFIVQEYWGPLMANLLDTRPPTCVLEAFTRAAIDACDGLDGVKDGVIALPDQCDFDADSLVDSTVSCADPSGSIIVTAKHAELVKAVWAGPTSVEGKFEWYGMPKEAPLTGLLNTTCHSVDNCTLAPFSIPEDWLRVFVAKNTSLDLSGLSREGYDRLFRASVAQYASIMGTDNPDLTDMKNAGTKLLTWHGLADQLITYHGTVDYYDRVTELNPNVTDYYRLFLAPGVEHCGLGPGLDPRLTIFESLRAWVENGTAPDTVPATGPALTYVGSDPNDAASFKCL</sequence>
<dbReference type="AlphaFoldDB" id="A0A2P5HGB7"/>
<proteinExistence type="inferred from homology"/>
<keyword evidence="3" id="KW-0479">Metal-binding</keyword>
<evidence type="ECO:0000256" key="1">
    <source>
        <dbReference type="ARBA" id="ARBA00006249"/>
    </source>
</evidence>
<comment type="similarity">
    <text evidence="1 8">Belongs to the tannase family.</text>
</comment>
<feature type="compositionally biased region" description="Polar residues" evidence="9">
    <location>
        <begin position="1"/>
        <end position="16"/>
    </location>
</feature>
<evidence type="ECO:0000256" key="8">
    <source>
        <dbReference type="RuleBase" id="RU361238"/>
    </source>
</evidence>
<protein>
    <recommendedName>
        <fullName evidence="8">Carboxylic ester hydrolase</fullName>
        <ecNumber evidence="8">3.1.1.-</ecNumber>
    </recommendedName>
</protein>
<accession>A0A2P5HGB7</accession>
<evidence type="ECO:0000313" key="11">
    <source>
        <dbReference type="Proteomes" id="UP000094444"/>
    </source>
</evidence>
<dbReference type="EMBL" id="MAVT02002445">
    <property type="protein sequence ID" value="POS69292.1"/>
    <property type="molecule type" value="Genomic_DNA"/>
</dbReference>
<keyword evidence="7" id="KW-1015">Disulfide bond</keyword>
<dbReference type="OrthoDB" id="3039123at2759"/>
<keyword evidence="4" id="KW-0732">Signal</keyword>
<dbReference type="STRING" id="158607.A0A2P5HGB7"/>
<evidence type="ECO:0000256" key="5">
    <source>
        <dbReference type="ARBA" id="ARBA00022801"/>
    </source>
</evidence>
<evidence type="ECO:0000256" key="6">
    <source>
        <dbReference type="ARBA" id="ARBA00022837"/>
    </source>
</evidence>
<keyword evidence="6" id="KW-0106">Calcium</keyword>
<reference evidence="10" key="1">
    <citation type="submission" date="2017-09" db="EMBL/GenBank/DDBJ databases">
        <title>Polyketide synthases of a Diaporthe helianthi virulent isolate.</title>
        <authorList>
            <person name="Baroncelli R."/>
        </authorList>
    </citation>
    <scope>NUCLEOTIDE SEQUENCE [LARGE SCALE GENOMIC DNA]</scope>
    <source>
        <strain evidence="10">7/96</strain>
    </source>
</reference>
<dbReference type="PANTHER" id="PTHR33938">
    <property type="entry name" value="FERULOYL ESTERASE B-RELATED"/>
    <property type="match status" value="1"/>
</dbReference>
<dbReference type="PANTHER" id="PTHR33938:SF8">
    <property type="entry name" value="CARBOXYLIC ESTER HYDROLASE"/>
    <property type="match status" value="1"/>
</dbReference>
<dbReference type="Pfam" id="PF07519">
    <property type="entry name" value="Tannase"/>
    <property type="match status" value="1"/>
</dbReference>
<evidence type="ECO:0000313" key="10">
    <source>
        <dbReference type="EMBL" id="POS69292.1"/>
    </source>
</evidence>
<comment type="caution">
    <text evidence="10">The sequence shown here is derived from an EMBL/GenBank/DDBJ whole genome shotgun (WGS) entry which is preliminary data.</text>
</comment>
<evidence type="ECO:0000256" key="2">
    <source>
        <dbReference type="ARBA" id="ARBA00022487"/>
    </source>
</evidence>
<evidence type="ECO:0000256" key="4">
    <source>
        <dbReference type="ARBA" id="ARBA00022729"/>
    </source>
</evidence>
<dbReference type="InterPro" id="IPR029058">
    <property type="entry name" value="AB_hydrolase_fold"/>
</dbReference>
<dbReference type="InterPro" id="IPR011118">
    <property type="entry name" value="Tannase/feruloyl_esterase"/>
</dbReference>
<dbReference type="SUPFAM" id="SSF53474">
    <property type="entry name" value="alpha/beta-Hydrolases"/>
    <property type="match status" value="1"/>
</dbReference>
<evidence type="ECO:0000256" key="7">
    <source>
        <dbReference type="ARBA" id="ARBA00023157"/>
    </source>
</evidence>
<organism evidence="10 11">
    <name type="scientific">Diaporthe helianthi</name>
    <dbReference type="NCBI Taxonomy" id="158607"/>
    <lineage>
        <taxon>Eukaryota</taxon>
        <taxon>Fungi</taxon>
        <taxon>Dikarya</taxon>
        <taxon>Ascomycota</taxon>
        <taxon>Pezizomycotina</taxon>
        <taxon>Sordariomycetes</taxon>
        <taxon>Sordariomycetidae</taxon>
        <taxon>Diaporthales</taxon>
        <taxon>Diaporthaceae</taxon>
        <taxon>Diaporthe</taxon>
    </lineage>
</organism>
<keyword evidence="2" id="KW-0719">Serine esterase</keyword>
<gene>
    <name evidence="10" type="ORF">DHEL01_v212313</name>
</gene>